<keyword evidence="5" id="KW-0539">Nucleus</keyword>
<dbReference type="PROSITE" id="PS50048">
    <property type="entry name" value="ZN2_CY6_FUNGAL_2"/>
    <property type="match status" value="1"/>
</dbReference>
<dbReference type="STRING" id="857566.A0A1E3PQX9"/>
<feature type="region of interest" description="Disordered" evidence="6">
    <location>
        <begin position="724"/>
        <end position="773"/>
    </location>
</feature>
<dbReference type="CDD" id="cd12148">
    <property type="entry name" value="fungal_TF_MHR"/>
    <property type="match status" value="1"/>
</dbReference>
<evidence type="ECO:0000313" key="9">
    <source>
        <dbReference type="Proteomes" id="UP000095009"/>
    </source>
</evidence>
<keyword evidence="4" id="KW-0804">Transcription</keyword>
<dbReference type="GO" id="GO:0005634">
    <property type="term" value="C:nucleus"/>
    <property type="evidence" value="ECO:0007669"/>
    <property type="project" value="UniProtKB-SubCell"/>
</dbReference>
<dbReference type="SUPFAM" id="SSF57701">
    <property type="entry name" value="Zn2/Cys6 DNA-binding domain"/>
    <property type="match status" value="1"/>
</dbReference>
<feature type="compositionally biased region" description="Polar residues" evidence="6">
    <location>
        <begin position="756"/>
        <end position="773"/>
    </location>
</feature>
<evidence type="ECO:0000256" key="1">
    <source>
        <dbReference type="ARBA" id="ARBA00004123"/>
    </source>
</evidence>
<accession>A0A1E3PQX9</accession>
<dbReference type="Pfam" id="PF00172">
    <property type="entry name" value="Zn_clus"/>
    <property type="match status" value="1"/>
</dbReference>
<dbReference type="GO" id="GO:0008270">
    <property type="term" value="F:zinc ion binding"/>
    <property type="evidence" value="ECO:0007669"/>
    <property type="project" value="InterPro"/>
</dbReference>
<evidence type="ECO:0000256" key="5">
    <source>
        <dbReference type="ARBA" id="ARBA00023242"/>
    </source>
</evidence>
<dbReference type="AlphaFoldDB" id="A0A1E3PQX9"/>
<dbReference type="InterPro" id="IPR036864">
    <property type="entry name" value="Zn2-C6_fun-type_DNA-bd_sf"/>
</dbReference>
<dbReference type="InterPro" id="IPR007219">
    <property type="entry name" value="XnlR_reg_dom"/>
</dbReference>
<feature type="region of interest" description="Disordered" evidence="6">
    <location>
        <begin position="1"/>
        <end position="23"/>
    </location>
</feature>
<dbReference type="SMART" id="SM00906">
    <property type="entry name" value="Fungal_trans"/>
    <property type="match status" value="1"/>
</dbReference>
<organism evidence="8 9">
    <name type="scientific">Nadsonia fulvescens var. elongata DSM 6958</name>
    <dbReference type="NCBI Taxonomy" id="857566"/>
    <lineage>
        <taxon>Eukaryota</taxon>
        <taxon>Fungi</taxon>
        <taxon>Dikarya</taxon>
        <taxon>Ascomycota</taxon>
        <taxon>Saccharomycotina</taxon>
        <taxon>Dipodascomycetes</taxon>
        <taxon>Dipodascales</taxon>
        <taxon>Dipodascales incertae sedis</taxon>
        <taxon>Nadsonia</taxon>
    </lineage>
</organism>
<feature type="domain" description="Zn(2)-C6 fungal-type" evidence="7">
    <location>
        <begin position="79"/>
        <end position="109"/>
    </location>
</feature>
<protein>
    <recommendedName>
        <fullName evidence="7">Zn(2)-C6 fungal-type domain-containing protein</fullName>
    </recommendedName>
</protein>
<dbReference type="PANTHER" id="PTHR47338:SF5">
    <property type="entry name" value="ZN(II)2CYS6 TRANSCRIPTION FACTOR (EUROFUNG)"/>
    <property type="match status" value="1"/>
</dbReference>
<comment type="subcellular location">
    <subcellularLocation>
        <location evidence="1">Nucleus</location>
    </subcellularLocation>
</comment>
<dbReference type="CDD" id="cd00067">
    <property type="entry name" value="GAL4"/>
    <property type="match status" value="1"/>
</dbReference>
<dbReference type="GO" id="GO:0003677">
    <property type="term" value="F:DNA binding"/>
    <property type="evidence" value="ECO:0007669"/>
    <property type="project" value="InterPro"/>
</dbReference>
<proteinExistence type="predicted"/>
<gene>
    <name evidence="8" type="ORF">NADFUDRAFT_40803</name>
</gene>
<sequence>MHLDDTISHISSSDGERSNKSPRVAVAQIPPSNVQNDNSNGNCQTSGGSIFDMKKQGFNDSLSSKASKVIESTKSAHIACTTCRRRKLKCDGKLPACSVCVKLGVECYYESKRKRSGLKKGYVKELEEKLKQIEQGKVVRSIKEERPDMSDHSVRHIPIIEEESPLSESGPGESNNFEPSNKEVMYKGAAEPLPGKKIIDKLFAAYFNIFNYQTQLINEQKFRFLFTNRDLVSDNLRIPVYLVYSVMLIGMDYVPSCLHLESTFYDRARRYLEAAEMAAQGNSIMNIRFIQACCLLSHFEHKRAYFPRGWLTAGRACRAAVMIKLDALDSGKYETHTLGFDDLLEAMDLNKSYYGSHANNTPLYNSCDPTSFKNAQNNSGGLLNDFIDLDEKRHVLWNCFCTDTYSSVGTGWPMTFDESNIQTFLPISNSAILGKSAMKKRRHGNGQTEHSDDEDISNNFEKLKFISHHDIINPSGGTILELKDISRFSLYIIIAIMHAKVHKLSLTKIAFRDILSPSSSLWMKDFILIDEQLHKLLEQFPQPYTYRENNMARNIMTHIYLSFLDCLLNHHQMILAKTHELFKRLQQSTGLTKSQIDPKVLAEFNITFDNSMTRCYELVRFSTKLYRTMDSVRLNTSTVVMMSLFRLVKVQLSLLMYFSLPNNPVVTNYEIDLNKEKSQVVKSCLDFVITTLKLWSNKSLLAATYYKSALNIINQYNTESSINITGNIHPESPSSLGTSPEDIKDNSESGNIRMCSDNSGLPPVSQQKNDSVDYQNSASSPFSLFPESLVASTYAMDKGQPELELPRNSPAQKLDSCYENSIKIGNGSDLSLTNSQSHIPDESILVASVKEATPTQLHTASCFVENTVPNKLSSNFSGIPFGNTIEMAAVGIVHSDNSQFVSLLSPPLTAAHFDIELSAANPGIFSINNYAVYNGNSVAFGNQIGNNSVQMSSQIMHTQVPYPLYPQPEQFDSISNGQSSTAIPMVASATAAPMPNGITVTENPCNPPNINHQSPNPIMFQGPLNSVSQNNFSQLLNLNNPANPDNYVISNAAGLGPNPQYSNTNDFSWQEQLGWNSNLTIDALIGNPQGFNTQANGNSIMINPHTN</sequence>
<evidence type="ECO:0000259" key="7">
    <source>
        <dbReference type="PROSITE" id="PS50048"/>
    </source>
</evidence>
<dbReference type="InterPro" id="IPR050815">
    <property type="entry name" value="TF_fung"/>
</dbReference>
<keyword evidence="2" id="KW-0479">Metal-binding</keyword>
<dbReference type="InterPro" id="IPR001138">
    <property type="entry name" value="Zn2Cys6_DnaBD"/>
</dbReference>
<dbReference type="PANTHER" id="PTHR47338">
    <property type="entry name" value="ZN(II)2CYS6 TRANSCRIPTION FACTOR (EUROFUNG)-RELATED"/>
    <property type="match status" value="1"/>
</dbReference>
<evidence type="ECO:0000313" key="8">
    <source>
        <dbReference type="EMBL" id="ODQ67654.1"/>
    </source>
</evidence>
<dbReference type="OrthoDB" id="5600212at2759"/>
<dbReference type="GO" id="GO:0006351">
    <property type="term" value="P:DNA-templated transcription"/>
    <property type="evidence" value="ECO:0007669"/>
    <property type="project" value="InterPro"/>
</dbReference>
<dbReference type="EMBL" id="KV454407">
    <property type="protein sequence ID" value="ODQ67654.1"/>
    <property type="molecule type" value="Genomic_DNA"/>
</dbReference>
<evidence type="ECO:0000256" key="4">
    <source>
        <dbReference type="ARBA" id="ARBA00023163"/>
    </source>
</evidence>
<reference evidence="8 9" key="1">
    <citation type="journal article" date="2016" name="Proc. Natl. Acad. Sci. U.S.A.">
        <title>Comparative genomics of biotechnologically important yeasts.</title>
        <authorList>
            <person name="Riley R."/>
            <person name="Haridas S."/>
            <person name="Wolfe K.H."/>
            <person name="Lopes M.R."/>
            <person name="Hittinger C.T."/>
            <person name="Goeker M."/>
            <person name="Salamov A.A."/>
            <person name="Wisecaver J.H."/>
            <person name="Long T.M."/>
            <person name="Calvey C.H."/>
            <person name="Aerts A.L."/>
            <person name="Barry K.W."/>
            <person name="Choi C."/>
            <person name="Clum A."/>
            <person name="Coughlan A.Y."/>
            <person name="Deshpande S."/>
            <person name="Douglass A.P."/>
            <person name="Hanson S.J."/>
            <person name="Klenk H.-P."/>
            <person name="LaButti K.M."/>
            <person name="Lapidus A."/>
            <person name="Lindquist E.A."/>
            <person name="Lipzen A.M."/>
            <person name="Meier-Kolthoff J.P."/>
            <person name="Ohm R.A."/>
            <person name="Otillar R.P."/>
            <person name="Pangilinan J.L."/>
            <person name="Peng Y."/>
            <person name="Rokas A."/>
            <person name="Rosa C.A."/>
            <person name="Scheuner C."/>
            <person name="Sibirny A.A."/>
            <person name="Slot J.C."/>
            <person name="Stielow J.B."/>
            <person name="Sun H."/>
            <person name="Kurtzman C.P."/>
            <person name="Blackwell M."/>
            <person name="Grigoriev I.V."/>
            <person name="Jeffries T.W."/>
        </authorList>
    </citation>
    <scope>NUCLEOTIDE SEQUENCE [LARGE SCALE GENOMIC DNA]</scope>
    <source>
        <strain evidence="8 9">DSM 6958</strain>
    </source>
</reference>
<dbReference type="Pfam" id="PF04082">
    <property type="entry name" value="Fungal_trans"/>
    <property type="match status" value="1"/>
</dbReference>
<evidence type="ECO:0000256" key="6">
    <source>
        <dbReference type="SAM" id="MobiDB-lite"/>
    </source>
</evidence>
<dbReference type="GO" id="GO:0000981">
    <property type="term" value="F:DNA-binding transcription factor activity, RNA polymerase II-specific"/>
    <property type="evidence" value="ECO:0007669"/>
    <property type="project" value="InterPro"/>
</dbReference>
<evidence type="ECO:0000256" key="2">
    <source>
        <dbReference type="ARBA" id="ARBA00022723"/>
    </source>
</evidence>
<keyword evidence="9" id="KW-1185">Reference proteome</keyword>
<dbReference type="Proteomes" id="UP000095009">
    <property type="component" value="Unassembled WGS sequence"/>
</dbReference>
<keyword evidence="3" id="KW-0805">Transcription regulation</keyword>
<name>A0A1E3PQX9_9ASCO</name>
<dbReference type="PROSITE" id="PS00463">
    <property type="entry name" value="ZN2_CY6_FUNGAL_1"/>
    <property type="match status" value="1"/>
</dbReference>
<dbReference type="Gene3D" id="4.10.240.10">
    <property type="entry name" value="Zn(2)-C6 fungal-type DNA-binding domain"/>
    <property type="match status" value="1"/>
</dbReference>
<feature type="compositionally biased region" description="Polar residues" evidence="6">
    <location>
        <begin position="724"/>
        <end position="738"/>
    </location>
</feature>
<dbReference type="SMART" id="SM00066">
    <property type="entry name" value="GAL4"/>
    <property type="match status" value="1"/>
</dbReference>
<evidence type="ECO:0000256" key="3">
    <source>
        <dbReference type="ARBA" id="ARBA00023015"/>
    </source>
</evidence>